<protein>
    <submittedName>
        <fullName evidence="9">Type II secretion system F family protein</fullName>
    </submittedName>
    <submittedName>
        <fullName evidence="10">Type II secretion system protein</fullName>
    </submittedName>
</protein>
<keyword evidence="6 7" id="KW-0472">Membrane</keyword>
<feature type="transmembrane region" description="Helical" evidence="7">
    <location>
        <begin position="162"/>
        <end position="184"/>
    </location>
</feature>
<reference evidence="12 15" key="4">
    <citation type="submission" date="2019-01" db="EMBL/GenBank/DDBJ databases">
        <title>The Pseudomonas aeruginosa pan-genome provides new insights on its population structure, horizontal gene transfer and pathogenicity.</title>
        <authorList>
            <person name="Freschi L."/>
            <person name="Vincent A.T."/>
            <person name="Jeukens J."/>
            <person name="Emond-Rheault J.-G."/>
            <person name="Kukavica-Ibrulj I."/>
            <person name="Dupont M.-J."/>
            <person name="Charette S.J."/>
            <person name="Boyle B."/>
            <person name="Levesque R.C."/>
        </authorList>
    </citation>
    <scope>NUCLEOTIDE SEQUENCE [LARGE SCALE GENOMIC DNA]</scope>
    <source>
        <strain evidence="12 15">PA-W36</strain>
    </source>
</reference>
<evidence type="ECO:0000256" key="4">
    <source>
        <dbReference type="ARBA" id="ARBA00022692"/>
    </source>
</evidence>
<comment type="caution">
    <text evidence="10">The sequence shown here is derived from an EMBL/GenBank/DDBJ whole genome shotgun (WGS) entry which is preliminary data.</text>
</comment>
<evidence type="ECO:0000256" key="5">
    <source>
        <dbReference type="ARBA" id="ARBA00022989"/>
    </source>
</evidence>
<evidence type="ECO:0000256" key="7">
    <source>
        <dbReference type="SAM" id="Phobius"/>
    </source>
</evidence>
<dbReference type="Gene3D" id="1.20.81.30">
    <property type="entry name" value="Type II secretion system (T2SS), domain F"/>
    <property type="match status" value="2"/>
</dbReference>
<proteinExistence type="inferred from homology"/>
<feature type="transmembrane region" description="Helical" evidence="7">
    <location>
        <begin position="215"/>
        <end position="233"/>
    </location>
</feature>
<feature type="domain" description="Type II secretion system protein GspF" evidence="8">
    <location>
        <begin position="265"/>
        <end position="385"/>
    </location>
</feature>
<evidence type="ECO:0000313" key="13">
    <source>
        <dbReference type="Proteomes" id="UP000194857"/>
    </source>
</evidence>
<dbReference type="Proteomes" id="UP000284767">
    <property type="component" value="Unassembled WGS sequence"/>
</dbReference>
<dbReference type="GO" id="GO:0015628">
    <property type="term" value="P:protein secretion by the type II secretion system"/>
    <property type="evidence" value="ECO:0007669"/>
    <property type="project" value="TreeGrafter"/>
</dbReference>
<dbReference type="GO" id="GO:0005886">
    <property type="term" value="C:plasma membrane"/>
    <property type="evidence" value="ECO:0007669"/>
    <property type="project" value="UniProtKB-SubCell"/>
</dbReference>
<reference evidence="12 15" key="2">
    <citation type="submission" date="2017-08" db="EMBL/GenBank/DDBJ databases">
        <authorList>
            <person name="Feschi L."/>
            <person name="Jeukens J."/>
            <person name="Emond-Rheault J.-G."/>
            <person name="Kukavica-Ibrulj I."/>
            <person name="Boyle B."/>
            <person name="Levesque R.C."/>
        </authorList>
    </citation>
    <scope>NUCLEOTIDE SEQUENCE [LARGE SCALE GENOMIC DNA]</scope>
    <source>
        <strain evidence="12 15">PA-W36</strain>
    </source>
</reference>
<dbReference type="Proteomes" id="UP000270834">
    <property type="component" value="Unassembled WGS sequence"/>
</dbReference>
<comment type="subcellular location">
    <subcellularLocation>
        <location evidence="1">Cell membrane</location>
        <topology evidence="1">Multi-pass membrane protein</topology>
    </subcellularLocation>
</comment>
<dbReference type="PANTHER" id="PTHR30012:SF0">
    <property type="entry name" value="TYPE II SECRETION SYSTEM PROTEIN F-RELATED"/>
    <property type="match status" value="1"/>
</dbReference>
<dbReference type="Proteomes" id="UP000644192">
    <property type="component" value="Unassembled WGS sequence"/>
</dbReference>
<dbReference type="EMBL" id="NFFZ01000013">
    <property type="protein sequence ID" value="OTI58577.1"/>
    <property type="molecule type" value="Genomic_DNA"/>
</dbReference>
<reference evidence="10 13" key="1">
    <citation type="submission" date="2017-05" db="EMBL/GenBank/DDBJ databases">
        <authorList>
            <person name="Song R."/>
            <person name="Chenine A.L."/>
            <person name="Ruprecht R.M."/>
        </authorList>
    </citation>
    <scope>NUCLEOTIDE SEQUENCE [LARGE SCALE GENOMIC DNA]</scope>
    <source>
        <strain evidence="10 13">S567_C10_BS</strain>
    </source>
</reference>
<dbReference type="EMBL" id="WXZT01000006">
    <property type="protein sequence ID" value="MZZ12951.1"/>
    <property type="molecule type" value="Genomic_DNA"/>
</dbReference>
<evidence type="ECO:0000256" key="6">
    <source>
        <dbReference type="ARBA" id="ARBA00023136"/>
    </source>
</evidence>
<gene>
    <name evidence="11" type="ORF">ALP65_01115</name>
    <name evidence="10" type="ORF">CAZ10_23425</name>
    <name evidence="9" type="ORF">GUL26_11905</name>
    <name evidence="12" type="ORF">IPC1295_00460</name>
</gene>
<evidence type="ECO:0000256" key="2">
    <source>
        <dbReference type="ARBA" id="ARBA00005745"/>
    </source>
</evidence>
<accession>A0A1S1C9I2</accession>
<sequence>MNFIYQAVDRKGRRVRGELCLPTRQDALRQLQRQGLTPLSLEVKRRNLGSRRRLKAEELNMAIHELATMLAAGVSMADAVEAQERGARHPKLITALQAMANGLRQGQSFPVVLESAGLDLPRYVYQLVAAGEMTGNLAGALRDCATQMEYERRTRAELQGALIYPAILVLSGVLAVATLFVFVVPKFANLLNETAQLPWLAWAVLSIGVWSNESSGLLAFAVLLLAGGIAVALRNPALRAHALDQLVRLPVVGEWLMQAEIAQWSKVLGTLLGNRVPLVEALLLSAAGVRIARQRRTLERVTQDVRAGIALSAALEERQAVTSIGSSLVRVGEASGQLAEMLQSLATLYGEAGQARMKKALVLIEPLAILLIGSVFGLIITGVVLAITSANDMVL</sequence>
<reference evidence="11 14" key="3">
    <citation type="submission" date="2018-08" db="EMBL/GenBank/DDBJ databases">
        <title>Recombination of ecologically and evolutionarily significant loci maintains genetic cohesion in the Pseudomonas syringae species complex.</title>
        <authorList>
            <person name="Dillon M."/>
            <person name="Thakur S."/>
            <person name="Almeida R.N.D."/>
            <person name="Weir B.S."/>
            <person name="Guttman D.S."/>
        </authorList>
    </citation>
    <scope>NUCLEOTIDE SEQUENCE [LARGE SCALE GENOMIC DNA]</scope>
    <source>
        <strain evidence="11 14">ICMP 7846</strain>
    </source>
</reference>
<keyword evidence="5 7" id="KW-1133">Transmembrane helix</keyword>
<evidence type="ECO:0000256" key="3">
    <source>
        <dbReference type="ARBA" id="ARBA00022475"/>
    </source>
</evidence>
<dbReference type="Proteomes" id="UP000194857">
    <property type="component" value="Unassembled WGS sequence"/>
</dbReference>
<dbReference type="EMBL" id="NSNE01000001">
    <property type="protein sequence ID" value="RPM23014.1"/>
    <property type="molecule type" value="Genomic_DNA"/>
</dbReference>
<name>A0A0F7QRA7_PSEAI</name>
<organism evidence="10 13">
    <name type="scientific">Pseudomonas aeruginosa</name>
    <dbReference type="NCBI Taxonomy" id="287"/>
    <lineage>
        <taxon>Bacteria</taxon>
        <taxon>Pseudomonadati</taxon>
        <taxon>Pseudomonadota</taxon>
        <taxon>Gammaproteobacteria</taxon>
        <taxon>Pseudomonadales</taxon>
        <taxon>Pseudomonadaceae</taxon>
        <taxon>Pseudomonas</taxon>
    </lineage>
</organism>
<evidence type="ECO:0000313" key="15">
    <source>
        <dbReference type="Proteomes" id="UP000284767"/>
    </source>
</evidence>
<dbReference type="Pfam" id="PF00482">
    <property type="entry name" value="T2SSF"/>
    <property type="match status" value="2"/>
</dbReference>
<keyword evidence="4 7" id="KW-0812">Transmembrane</keyword>
<dbReference type="RefSeq" id="WP_003097729.1">
    <property type="nucleotide sequence ID" value="NZ_AP014839.1"/>
</dbReference>
<accession>A0A0F7QRA7</accession>
<evidence type="ECO:0000313" key="9">
    <source>
        <dbReference type="EMBL" id="MZZ12951.1"/>
    </source>
</evidence>
<evidence type="ECO:0000313" key="14">
    <source>
        <dbReference type="Proteomes" id="UP000270834"/>
    </source>
</evidence>
<evidence type="ECO:0000313" key="12">
    <source>
        <dbReference type="EMBL" id="RPM23014.1"/>
    </source>
</evidence>
<reference evidence="9" key="5">
    <citation type="submission" date="2020-01" db="EMBL/GenBank/DDBJ databases">
        <title>Bacteria Cultured from War Wounds Associated with the Conflict in Eastern Ukraine.</title>
        <authorList>
            <person name="Snesrud E."/>
            <person name="Galac M.R."/>
            <person name="Mc Gann P."/>
            <person name="Valentine K."/>
            <person name="Viacheslav K."/>
        </authorList>
    </citation>
    <scope>NUCLEOTIDE SEQUENCE</scope>
    <source>
        <strain evidence="9">VNMU148</strain>
    </source>
</reference>
<dbReference type="EMBL" id="RBSQ01001148">
    <property type="protein sequence ID" value="RMS47350.1"/>
    <property type="molecule type" value="Genomic_DNA"/>
</dbReference>
<dbReference type="AlphaFoldDB" id="A0A0F7QRA7"/>
<evidence type="ECO:0000256" key="1">
    <source>
        <dbReference type="ARBA" id="ARBA00004651"/>
    </source>
</evidence>
<comment type="similarity">
    <text evidence="2">Belongs to the GSP F family.</text>
</comment>
<dbReference type="InterPro" id="IPR018076">
    <property type="entry name" value="T2SS_GspF_dom"/>
</dbReference>
<evidence type="ECO:0000259" key="8">
    <source>
        <dbReference type="Pfam" id="PF00482"/>
    </source>
</evidence>
<dbReference type="InterPro" id="IPR042094">
    <property type="entry name" value="T2SS_GspF_sf"/>
</dbReference>
<dbReference type="InterPro" id="IPR003004">
    <property type="entry name" value="GspF/PilC"/>
</dbReference>
<evidence type="ECO:0000313" key="11">
    <source>
        <dbReference type="EMBL" id="RMS47350.1"/>
    </source>
</evidence>
<keyword evidence="3" id="KW-1003">Cell membrane</keyword>
<dbReference type="PANTHER" id="PTHR30012">
    <property type="entry name" value="GENERAL SECRETION PATHWAY PROTEIN"/>
    <property type="match status" value="1"/>
</dbReference>
<dbReference type="PRINTS" id="PR00812">
    <property type="entry name" value="BCTERIALGSPF"/>
</dbReference>
<feature type="domain" description="Type II secretion system protein GspF" evidence="8">
    <location>
        <begin position="63"/>
        <end position="185"/>
    </location>
</feature>
<feature type="transmembrane region" description="Helical" evidence="7">
    <location>
        <begin position="367"/>
        <end position="387"/>
    </location>
</feature>
<evidence type="ECO:0000313" key="10">
    <source>
        <dbReference type="EMBL" id="OTI58577.1"/>
    </source>
</evidence>